<keyword evidence="6" id="KW-1185">Reference proteome</keyword>
<dbReference type="Pfam" id="PF00078">
    <property type="entry name" value="RVT_1"/>
    <property type="match status" value="1"/>
</dbReference>
<dbReference type="CDD" id="cd01650">
    <property type="entry name" value="RT_nLTR_like"/>
    <property type="match status" value="1"/>
</dbReference>
<comment type="caution">
    <text evidence="5">The sequence shown here is derived from an EMBL/GenBank/DDBJ whole genome shotgun (WGS) entry which is preliminary data.</text>
</comment>
<keyword evidence="2 3" id="KW-0175">Coiled coil</keyword>
<evidence type="ECO:0000256" key="1">
    <source>
        <dbReference type="ARBA" id="ARBA00005872"/>
    </source>
</evidence>
<dbReference type="EMBL" id="JAUNZN010000007">
    <property type="protein sequence ID" value="KAK4819217.1"/>
    <property type="molecule type" value="Genomic_DNA"/>
</dbReference>
<evidence type="ECO:0000313" key="6">
    <source>
        <dbReference type="Proteomes" id="UP001333110"/>
    </source>
</evidence>
<evidence type="ECO:0000256" key="3">
    <source>
        <dbReference type="SAM" id="Coils"/>
    </source>
</evidence>
<evidence type="ECO:0000259" key="4">
    <source>
        <dbReference type="PROSITE" id="PS50878"/>
    </source>
</evidence>
<reference evidence="5 6" key="1">
    <citation type="journal article" date="2023" name="J. Hered.">
        <title>Chromosome-level genome of the wood stork (Mycteria americana) provides insight into avian chromosome evolution.</title>
        <authorList>
            <person name="Flamio R. Jr."/>
            <person name="Ramstad K.M."/>
        </authorList>
    </citation>
    <scope>NUCLEOTIDE SEQUENCE [LARGE SCALE GENOMIC DNA]</scope>
    <source>
        <strain evidence="5">JAX WOST 10</strain>
    </source>
</reference>
<dbReference type="PANTHER" id="PTHR21682:SF2">
    <property type="entry name" value="COILED-COIL DOMAIN-CONTAINING PROTEIN 149"/>
    <property type="match status" value="1"/>
</dbReference>
<evidence type="ECO:0000256" key="2">
    <source>
        <dbReference type="ARBA" id="ARBA00023054"/>
    </source>
</evidence>
<gene>
    <name evidence="5" type="ORF">QYF61_027047</name>
</gene>
<dbReference type="PROSITE" id="PS50878">
    <property type="entry name" value="RT_POL"/>
    <property type="match status" value="1"/>
</dbReference>
<dbReference type="InterPro" id="IPR043502">
    <property type="entry name" value="DNA/RNA_pol_sf"/>
</dbReference>
<dbReference type="InterPro" id="IPR000477">
    <property type="entry name" value="RT_dom"/>
</dbReference>
<dbReference type="SUPFAM" id="SSF56672">
    <property type="entry name" value="DNA/RNA polymerases"/>
    <property type="match status" value="1"/>
</dbReference>
<sequence>MPPRPAGAMSSHRSESDWQGLVSEYLVCKRKLESKKEALLILSKELDTCQQERDQYKLMANQLRERHQSLKKKYRELIDGDPSLPPEKRKQANLAQLLSEAQDRNKHLGEEIRELQQRLGEVQGDNKLLRMTIAKQRLGDDEVGARHFAAHEREDLVQQLEKAREQIETLRYDLQAALDELQDVKEERSFYQDKSDRLNQELNHVLGGHENRIIDIDALCMENRYLQERLKQLQEEINLLKSNITKYKNALERRKNSKTHSRSSSSALTGVLSAKQVQELLSEDHGCSLPATPQSISDLKSLATALLETIHEKNMVIQHQRQTNKACLEDTVTLSDCCVKKVRFYWVKNVRFWGGCFILIPHSDEGKAVDVVYLDFSKAFDTVSYSILLEKLAAHGLDGCTLRWVKNWLDGRAQRVVVNGVYSSWWPVTSGVPQGSVLGPVLFNIFINDLDEGIECTLSKFADDTKLCGSVDLLECRKALQRDLDRLDRWAEANCMRFNKSKCQVLHLGHSNPMQRYRLGEEWLESCPAEKDLGVLVDSRLNMSQQCAQVAKKANGILACIKNSVASRTREAIVPLYSALVRPHFEYCVQFWAPHYKRDIEVLERVQRRATKLVKGLEHKSDEERLRELGLFSPGEKKAERRPYRCLQLPERRVLDIRKFFFTERVIKHWNRLPREVVESPFLEVFKGRLDEVLRDMV</sequence>
<accession>A0AAN7NN31</accession>
<feature type="domain" description="Reverse transcriptase" evidence="4">
    <location>
        <begin position="261"/>
        <end position="537"/>
    </location>
</feature>
<dbReference type="InterPro" id="IPR019179">
    <property type="entry name" value="CC149"/>
</dbReference>
<dbReference type="Pfam" id="PF09789">
    <property type="entry name" value="CC149"/>
    <property type="match status" value="1"/>
</dbReference>
<comment type="similarity">
    <text evidence="1">Belongs to the CCDC149 family.</text>
</comment>
<name>A0AAN7NN31_MYCAM</name>
<feature type="coiled-coil region" evidence="3">
    <location>
        <begin position="32"/>
        <end position="250"/>
    </location>
</feature>
<protein>
    <recommendedName>
        <fullName evidence="4">Reverse transcriptase domain-containing protein</fullName>
    </recommendedName>
</protein>
<dbReference type="Proteomes" id="UP001333110">
    <property type="component" value="Unassembled WGS sequence"/>
</dbReference>
<dbReference type="AlphaFoldDB" id="A0AAN7NN31"/>
<organism evidence="5 6">
    <name type="scientific">Mycteria americana</name>
    <name type="common">Wood stork</name>
    <dbReference type="NCBI Taxonomy" id="33587"/>
    <lineage>
        <taxon>Eukaryota</taxon>
        <taxon>Metazoa</taxon>
        <taxon>Chordata</taxon>
        <taxon>Craniata</taxon>
        <taxon>Vertebrata</taxon>
        <taxon>Euteleostomi</taxon>
        <taxon>Archelosauria</taxon>
        <taxon>Archosauria</taxon>
        <taxon>Dinosauria</taxon>
        <taxon>Saurischia</taxon>
        <taxon>Theropoda</taxon>
        <taxon>Coelurosauria</taxon>
        <taxon>Aves</taxon>
        <taxon>Neognathae</taxon>
        <taxon>Neoaves</taxon>
        <taxon>Aequornithes</taxon>
        <taxon>Ciconiiformes</taxon>
        <taxon>Ciconiidae</taxon>
        <taxon>Mycteria</taxon>
    </lineage>
</organism>
<evidence type="ECO:0000313" key="5">
    <source>
        <dbReference type="EMBL" id="KAK4819217.1"/>
    </source>
</evidence>
<dbReference type="PANTHER" id="PTHR21682">
    <property type="entry name" value="COILED-COIL DOMAIN-CONTAINING PROTEIN 149"/>
    <property type="match status" value="1"/>
</dbReference>
<proteinExistence type="inferred from homology"/>